<dbReference type="PANTHER" id="PTHR43883">
    <property type="entry name" value="SLR0207 PROTEIN"/>
    <property type="match status" value="1"/>
</dbReference>
<keyword evidence="3" id="KW-1185">Reference proteome</keyword>
<evidence type="ECO:0000313" key="2">
    <source>
        <dbReference type="EMBL" id="MBB4023343.1"/>
    </source>
</evidence>
<dbReference type="InterPro" id="IPR052732">
    <property type="entry name" value="Cell-binding_unc_protein"/>
</dbReference>
<evidence type="ECO:0000313" key="3">
    <source>
        <dbReference type="Proteomes" id="UP000585681"/>
    </source>
</evidence>
<gene>
    <name evidence="2" type="ORF">GGR17_003172</name>
</gene>
<dbReference type="Pfam" id="PF13671">
    <property type="entry name" value="AAA_33"/>
    <property type="match status" value="1"/>
</dbReference>
<dbReference type="RefSeq" id="WP_054539541.1">
    <property type="nucleotide sequence ID" value="NZ_JACIEQ010000005.1"/>
</dbReference>
<feature type="domain" description="Aminoglycoside phosphotransferase" evidence="1">
    <location>
        <begin position="175"/>
        <end position="272"/>
    </location>
</feature>
<dbReference type="InterPro" id="IPR011009">
    <property type="entry name" value="Kinase-like_dom_sf"/>
</dbReference>
<sequence>MIVEDQTATIEFLKDPATHGCAGPVEVIETHISMVFLADDRAYKLKRAVRLPYADFSTPTIRAATCESEVALNAPTAPGLYLGTRRITRGDDGCLSFDGDGPLADAVVAMVRFEQSDLFDQMAMAGTLTPALMTGLSHTIAAFHRGLPPVHTGGGAANMEGVLNINAAGFATSHVFSEDAVKRFDATFRDALARHAETLDRRERAGMIRRCHGDLHLRNICMFQGQPRLFDCIDFNDQIATIDVLYDLAFLLMDLWHRGHPELASLVANRYFDEIGQDDGFELLPFFMAVRAAVRAHVTATLSEDLAEGAEEAAASARRYFDLALSLLAPCAPGLVAIGGLSGSGKSTVAEALAPRLGRPPGARIVESDRTRKALFGARPEERLPCEAYEPAVSDRVYHRITARALALTGAGGAVIVDAVFDRPDRRGALDAAACAAGVPLTGIWLHSDAATLRSRVAARLAGVSDATPEVLEAQLKRDIGAVTWARIDASRPVAATVAAILALRRETAAPAPG</sequence>
<accession>A0A840CEW1</accession>
<reference evidence="2" key="1">
    <citation type="submission" date="2020-08" db="EMBL/GenBank/DDBJ databases">
        <title>Genomic Encyclopedia of Type Strains, Phase IV (KMG-IV): sequencing the most valuable type-strain genomes for metagenomic binning, comparative biology and taxonomic classification.</title>
        <authorList>
            <person name="Goeker M."/>
        </authorList>
    </citation>
    <scope>NUCLEOTIDE SEQUENCE [LARGE SCALE GENOMIC DNA]</scope>
    <source>
        <strain evidence="2">DSM 105040</strain>
    </source>
</reference>
<dbReference type="Proteomes" id="UP000585681">
    <property type="component" value="Unassembled WGS sequence"/>
</dbReference>
<dbReference type="EMBL" id="JACIEQ010000005">
    <property type="protein sequence ID" value="MBB4023343.1"/>
    <property type="molecule type" value="Genomic_DNA"/>
</dbReference>
<dbReference type="PANTHER" id="PTHR43883:SF1">
    <property type="entry name" value="GLUCONOKINASE"/>
    <property type="match status" value="1"/>
</dbReference>
<dbReference type="Gene3D" id="3.90.1200.10">
    <property type="match status" value="1"/>
</dbReference>
<dbReference type="SUPFAM" id="SSF56112">
    <property type="entry name" value="Protein kinase-like (PK-like)"/>
    <property type="match status" value="1"/>
</dbReference>
<proteinExistence type="predicted"/>
<dbReference type="InterPro" id="IPR027417">
    <property type="entry name" value="P-loop_NTPase"/>
</dbReference>
<dbReference type="SUPFAM" id="SSF52540">
    <property type="entry name" value="P-loop containing nucleoside triphosphate hydrolases"/>
    <property type="match status" value="1"/>
</dbReference>
<comment type="caution">
    <text evidence="2">The sequence shown here is derived from an EMBL/GenBank/DDBJ whole genome shotgun (WGS) entry which is preliminary data.</text>
</comment>
<organism evidence="2 3">
    <name type="scientific">Actibacterium naphthalenivorans</name>
    <dbReference type="NCBI Taxonomy" id="1614693"/>
    <lineage>
        <taxon>Bacteria</taxon>
        <taxon>Pseudomonadati</taxon>
        <taxon>Pseudomonadota</taxon>
        <taxon>Alphaproteobacteria</taxon>
        <taxon>Rhodobacterales</taxon>
        <taxon>Roseobacteraceae</taxon>
        <taxon>Actibacterium</taxon>
    </lineage>
</organism>
<name>A0A840CEW1_9RHOB</name>
<dbReference type="InterPro" id="IPR002575">
    <property type="entry name" value="Aminoglycoside_PTrfase"/>
</dbReference>
<dbReference type="Gene3D" id="3.40.50.300">
    <property type="entry name" value="P-loop containing nucleotide triphosphate hydrolases"/>
    <property type="match status" value="1"/>
</dbReference>
<evidence type="ECO:0000259" key="1">
    <source>
        <dbReference type="Pfam" id="PF01636"/>
    </source>
</evidence>
<dbReference type="AlphaFoldDB" id="A0A840CEW1"/>
<protein>
    <recommendedName>
        <fullName evidence="1">Aminoglycoside phosphotransferase domain-containing protein</fullName>
    </recommendedName>
</protein>
<dbReference type="Pfam" id="PF01636">
    <property type="entry name" value="APH"/>
    <property type="match status" value="1"/>
</dbReference>